<dbReference type="HAMAP" id="MF_01207">
    <property type="entry name" value="MsrQ"/>
    <property type="match status" value="1"/>
</dbReference>
<dbReference type="PANTHER" id="PTHR36964:SF1">
    <property type="entry name" value="PROTEIN-METHIONINE-SULFOXIDE REDUCTASE HEME-BINDING SUBUNIT MSRQ"/>
    <property type="match status" value="1"/>
</dbReference>
<keyword evidence="7" id="KW-0288">FMN</keyword>
<dbReference type="GO" id="GO:0016679">
    <property type="term" value="F:oxidoreductase activity, acting on diphenols and related substances as donors"/>
    <property type="evidence" value="ECO:0007669"/>
    <property type="project" value="TreeGrafter"/>
</dbReference>
<comment type="subcellular location">
    <subcellularLocation>
        <location evidence="7">Cell membrane</location>
        <topology evidence="7">Multi-pass membrane protein</topology>
    </subcellularLocation>
    <subcellularLocation>
        <location evidence="1">Membrane</location>
        <topology evidence="1">Multi-pass membrane protein</topology>
    </subcellularLocation>
</comment>
<dbReference type="GO" id="GO:0009055">
    <property type="term" value="F:electron transfer activity"/>
    <property type="evidence" value="ECO:0007669"/>
    <property type="project" value="UniProtKB-UniRule"/>
</dbReference>
<feature type="domain" description="Ferric oxidoreductase" evidence="8">
    <location>
        <begin position="50"/>
        <end position="163"/>
    </location>
</feature>
<keyword evidence="6 7" id="KW-0472">Membrane</keyword>
<comment type="cofactor">
    <cofactor evidence="7">
        <name>heme b</name>
        <dbReference type="ChEBI" id="CHEBI:60344"/>
    </cofactor>
    <text evidence="7">Binds 1 heme b (iron(II)-protoporphyrin IX) group per subunit.</text>
</comment>
<feature type="transmembrane region" description="Helical" evidence="7">
    <location>
        <begin position="12"/>
        <end position="32"/>
    </location>
</feature>
<evidence type="ECO:0000256" key="7">
    <source>
        <dbReference type="HAMAP-Rule" id="MF_01207"/>
    </source>
</evidence>
<proteinExistence type="inferred from homology"/>
<evidence type="ECO:0000313" key="9">
    <source>
        <dbReference type="EMBL" id="GGJ44150.1"/>
    </source>
</evidence>
<feature type="transmembrane region" description="Helical" evidence="7">
    <location>
        <begin position="82"/>
        <end position="100"/>
    </location>
</feature>
<keyword evidence="7" id="KW-0249">Electron transport</keyword>
<dbReference type="GO" id="GO:0020037">
    <property type="term" value="F:heme binding"/>
    <property type="evidence" value="ECO:0007669"/>
    <property type="project" value="UniProtKB-UniRule"/>
</dbReference>
<dbReference type="GO" id="GO:0046872">
    <property type="term" value="F:metal ion binding"/>
    <property type="evidence" value="ECO:0007669"/>
    <property type="project" value="UniProtKB-KW"/>
</dbReference>
<dbReference type="RefSeq" id="WP_188973767.1">
    <property type="nucleotide sequence ID" value="NZ_BMKW01000031.1"/>
</dbReference>
<evidence type="ECO:0000256" key="4">
    <source>
        <dbReference type="ARBA" id="ARBA00022989"/>
    </source>
</evidence>
<feature type="transmembrane region" description="Helical" evidence="7">
    <location>
        <begin position="246"/>
        <end position="265"/>
    </location>
</feature>
<organism evidence="9 10">
    <name type="scientific">Neoroseomonas lacus</name>
    <dbReference type="NCBI Taxonomy" id="287609"/>
    <lineage>
        <taxon>Bacteria</taxon>
        <taxon>Pseudomonadati</taxon>
        <taxon>Pseudomonadota</taxon>
        <taxon>Alphaproteobacteria</taxon>
        <taxon>Acetobacterales</taxon>
        <taxon>Acetobacteraceae</taxon>
        <taxon>Neoroseomonas</taxon>
    </lineage>
</organism>
<reference evidence="9" key="2">
    <citation type="submission" date="2020-09" db="EMBL/GenBank/DDBJ databases">
        <authorList>
            <person name="Sun Q."/>
            <person name="Zhou Y."/>
        </authorList>
    </citation>
    <scope>NUCLEOTIDE SEQUENCE</scope>
    <source>
        <strain evidence="9">CGMCC 1.3617</strain>
    </source>
</reference>
<keyword evidence="7" id="KW-0349">Heme</keyword>
<keyword evidence="3 7" id="KW-0812">Transmembrane</keyword>
<comment type="cofactor">
    <cofactor evidence="7">
        <name>FMN</name>
        <dbReference type="ChEBI" id="CHEBI:58210"/>
    </cofactor>
    <text evidence="7">Binds 1 FMN per subunit.</text>
</comment>
<dbReference type="InterPro" id="IPR022837">
    <property type="entry name" value="MsrQ-like"/>
</dbReference>
<feature type="transmembrane region" description="Helical" evidence="7">
    <location>
        <begin position="151"/>
        <end position="168"/>
    </location>
</feature>
<dbReference type="GO" id="GO:0010181">
    <property type="term" value="F:FMN binding"/>
    <property type="evidence" value="ECO:0007669"/>
    <property type="project" value="UniProtKB-UniRule"/>
</dbReference>
<comment type="subunit">
    <text evidence="7">Heterodimer of a catalytic subunit (MsrP) and a heme-binding subunit (MsrQ).</text>
</comment>
<evidence type="ECO:0000313" key="10">
    <source>
        <dbReference type="Proteomes" id="UP000661507"/>
    </source>
</evidence>
<dbReference type="PANTHER" id="PTHR36964">
    <property type="entry name" value="PROTEIN-METHIONINE-SULFOXIDE REDUCTASE HEME-BINDING SUBUNIT MSRQ"/>
    <property type="match status" value="1"/>
</dbReference>
<evidence type="ECO:0000256" key="5">
    <source>
        <dbReference type="ARBA" id="ARBA00023004"/>
    </source>
</evidence>
<keyword evidence="5 7" id="KW-0408">Iron</keyword>
<dbReference type="GO" id="GO:0030091">
    <property type="term" value="P:protein repair"/>
    <property type="evidence" value="ECO:0007669"/>
    <property type="project" value="UniProtKB-UniRule"/>
</dbReference>
<keyword evidence="4 7" id="KW-1133">Transmembrane helix</keyword>
<dbReference type="InterPro" id="IPR013130">
    <property type="entry name" value="Fe3_Rdtase_TM_dom"/>
</dbReference>
<evidence type="ECO:0000256" key="3">
    <source>
        <dbReference type="ARBA" id="ARBA00022692"/>
    </source>
</evidence>
<comment type="function">
    <text evidence="7">Part of the MsrPQ system that repairs oxidized periplasmic proteins containing methionine sulfoxide residues (Met-O), using respiratory chain electrons. Thus protects these proteins from oxidative-stress damage caused by reactive species of oxygen and chlorine generated by the host defense mechanisms. MsrPQ is essential for the maintenance of envelope integrity under bleach stress, rescuing a wide series of structurally unrelated periplasmic proteins from methionine oxidation. MsrQ provides electrons for reduction to the reductase catalytic subunit MsrP, using the quinone pool of the respiratory chain.</text>
</comment>
<comment type="similarity">
    <text evidence="7">Belongs to the MsrQ family.</text>
</comment>
<evidence type="ECO:0000259" key="8">
    <source>
        <dbReference type="Pfam" id="PF01794"/>
    </source>
</evidence>
<sequence>MPWRDRNGAFAPLKALTFIALFVPAILLAEAAWQGALGPKPWQEATRDSGTWTIRLLLLSLAVTPARQILRQARIGELRRMIGLAGFAYALLHLGIYAGDLKFDWAKVVSEIVLRFYLTIGFVALFGLGALAATSTDGMLRRLGGRAWRRLHWLIHPIALLAVVHFTLQSKADVTEPMLMAGLYVWLMGYRMIAPEGGAPRLPALLGLAVGSAVATVGIEFAWYGLATGIDPWRVLEANLDITFGFRPAVWVGIAGLGAAALRTVPIRRPRGTTRRVAATSSA</sequence>
<accession>A0A917L603</accession>
<keyword evidence="2 7" id="KW-0813">Transport</keyword>
<dbReference type="Proteomes" id="UP000661507">
    <property type="component" value="Unassembled WGS sequence"/>
</dbReference>
<keyword evidence="7" id="KW-0479">Metal-binding</keyword>
<feature type="transmembrane region" description="Helical" evidence="7">
    <location>
        <begin position="174"/>
        <end position="193"/>
    </location>
</feature>
<keyword evidence="7" id="KW-0285">Flavoprotein</keyword>
<evidence type="ECO:0000256" key="6">
    <source>
        <dbReference type="ARBA" id="ARBA00023136"/>
    </source>
</evidence>
<feature type="transmembrane region" description="Helical" evidence="7">
    <location>
        <begin position="205"/>
        <end position="226"/>
    </location>
</feature>
<gene>
    <name evidence="7" type="primary">msrQ</name>
    <name evidence="9" type="ORF">GCM10011320_59560</name>
</gene>
<reference evidence="9" key="1">
    <citation type="journal article" date="2014" name="Int. J. Syst. Evol. Microbiol.">
        <title>Complete genome sequence of Corynebacterium casei LMG S-19264T (=DSM 44701T), isolated from a smear-ripened cheese.</title>
        <authorList>
            <consortium name="US DOE Joint Genome Institute (JGI-PGF)"/>
            <person name="Walter F."/>
            <person name="Albersmeier A."/>
            <person name="Kalinowski J."/>
            <person name="Ruckert C."/>
        </authorList>
    </citation>
    <scope>NUCLEOTIDE SEQUENCE</scope>
    <source>
        <strain evidence="9">CGMCC 1.3617</strain>
    </source>
</reference>
<evidence type="ECO:0000256" key="1">
    <source>
        <dbReference type="ARBA" id="ARBA00004141"/>
    </source>
</evidence>
<dbReference type="EMBL" id="BMKW01000031">
    <property type="protein sequence ID" value="GGJ44150.1"/>
    <property type="molecule type" value="Genomic_DNA"/>
</dbReference>
<name>A0A917L603_9PROT</name>
<keyword evidence="10" id="KW-1185">Reference proteome</keyword>
<keyword evidence="7" id="KW-1003">Cell membrane</keyword>
<feature type="transmembrane region" description="Helical" evidence="7">
    <location>
        <begin position="112"/>
        <end position="131"/>
    </location>
</feature>
<evidence type="ECO:0000256" key="2">
    <source>
        <dbReference type="ARBA" id="ARBA00022448"/>
    </source>
</evidence>
<protein>
    <recommendedName>
        <fullName evidence="7">Protein-methionine-sulfoxide reductase heme-binding subunit MsrQ</fullName>
    </recommendedName>
    <alternativeName>
        <fullName evidence="7">Flavocytochrome MsrQ</fullName>
    </alternativeName>
</protein>
<comment type="caution">
    <text evidence="9">The sequence shown here is derived from an EMBL/GenBank/DDBJ whole genome shotgun (WGS) entry which is preliminary data.</text>
</comment>
<dbReference type="AlphaFoldDB" id="A0A917L603"/>
<dbReference type="Pfam" id="PF01794">
    <property type="entry name" value="Ferric_reduct"/>
    <property type="match status" value="1"/>
</dbReference>
<dbReference type="GO" id="GO:0005886">
    <property type="term" value="C:plasma membrane"/>
    <property type="evidence" value="ECO:0007669"/>
    <property type="project" value="UniProtKB-SubCell"/>
</dbReference>
<comment type="caution">
    <text evidence="7">Lacks conserved residue(s) required for the propagation of feature annotation.</text>
</comment>